<keyword evidence="1" id="KW-1133">Transmembrane helix</keyword>
<feature type="transmembrane region" description="Helical" evidence="1">
    <location>
        <begin position="46"/>
        <end position="64"/>
    </location>
</feature>
<name>A0ABW4P0Q2_9NOCA</name>
<evidence type="ECO:0008006" key="4">
    <source>
        <dbReference type="Google" id="ProtNLM"/>
    </source>
</evidence>
<keyword evidence="1" id="KW-0472">Membrane</keyword>
<dbReference type="EMBL" id="JBHUFB010000009">
    <property type="protein sequence ID" value="MFD1812047.1"/>
    <property type="molecule type" value="Genomic_DNA"/>
</dbReference>
<accession>A0ABW4P0Q2</accession>
<organism evidence="2 3">
    <name type="scientific">Rhodococcus gannanensis</name>
    <dbReference type="NCBI Taxonomy" id="1960308"/>
    <lineage>
        <taxon>Bacteria</taxon>
        <taxon>Bacillati</taxon>
        <taxon>Actinomycetota</taxon>
        <taxon>Actinomycetes</taxon>
        <taxon>Mycobacteriales</taxon>
        <taxon>Nocardiaceae</taxon>
        <taxon>Rhodococcus</taxon>
    </lineage>
</organism>
<sequence length="120" mass="12556">MTTAAAESDPSPLIGIATLAAMVVLVVLLVVAAVNPRLRPRILRPLGYTLGGLVGAYAVARGVAEIVTIDVGDPESYRDDWGGPSLAGVLLVHCGPAVIAVIVAWRVVRRRREGHSRTPA</sequence>
<protein>
    <recommendedName>
        <fullName evidence="4">Integral membrane protein</fullName>
    </recommendedName>
</protein>
<feature type="transmembrane region" description="Helical" evidence="1">
    <location>
        <begin position="84"/>
        <end position="108"/>
    </location>
</feature>
<keyword evidence="3" id="KW-1185">Reference proteome</keyword>
<dbReference type="Proteomes" id="UP001597286">
    <property type="component" value="Unassembled WGS sequence"/>
</dbReference>
<keyword evidence="1" id="KW-0812">Transmembrane</keyword>
<reference evidence="3" key="1">
    <citation type="journal article" date="2019" name="Int. J. Syst. Evol. Microbiol.">
        <title>The Global Catalogue of Microorganisms (GCM) 10K type strain sequencing project: providing services to taxonomists for standard genome sequencing and annotation.</title>
        <authorList>
            <consortium name="The Broad Institute Genomics Platform"/>
            <consortium name="The Broad Institute Genome Sequencing Center for Infectious Disease"/>
            <person name="Wu L."/>
            <person name="Ma J."/>
        </authorList>
    </citation>
    <scope>NUCLEOTIDE SEQUENCE [LARGE SCALE GENOMIC DNA]</scope>
    <source>
        <strain evidence="3">DT72</strain>
    </source>
</reference>
<evidence type="ECO:0000313" key="2">
    <source>
        <dbReference type="EMBL" id="MFD1812047.1"/>
    </source>
</evidence>
<proteinExistence type="predicted"/>
<feature type="transmembrane region" description="Helical" evidence="1">
    <location>
        <begin position="12"/>
        <end position="34"/>
    </location>
</feature>
<comment type="caution">
    <text evidence="2">The sequence shown here is derived from an EMBL/GenBank/DDBJ whole genome shotgun (WGS) entry which is preliminary data.</text>
</comment>
<evidence type="ECO:0000256" key="1">
    <source>
        <dbReference type="SAM" id="Phobius"/>
    </source>
</evidence>
<dbReference type="RefSeq" id="WP_378484570.1">
    <property type="nucleotide sequence ID" value="NZ_JBHUFB010000009.1"/>
</dbReference>
<gene>
    <name evidence="2" type="ORF">ACFSJG_07475</name>
</gene>
<evidence type="ECO:0000313" key="3">
    <source>
        <dbReference type="Proteomes" id="UP001597286"/>
    </source>
</evidence>